<dbReference type="GO" id="GO:0046872">
    <property type="term" value="F:metal ion binding"/>
    <property type="evidence" value="ECO:0007669"/>
    <property type="project" value="UniProtKB-KW"/>
</dbReference>
<evidence type="ECO:0000256" key="6">
    <source>
        <dbReference type="ARBA" id="ARBA00023049"/>
    </source>
</evidence>
<feature type="domain" description="Peptidase M48" evidence="10">
    <location>
        <begin position="74"/>
        <end position="248"/>
    </location>
</feature>
<dbReference type="Pfam" id="PF13181">
    <property type="entry name" value="TPR_8"/>
    <property type="match status" value="1"/>
</dbReference>
<evidence type="ECO:0000256" key="7">
    <source>
        <dbReference type="PROSITE-ProRule" id="PRU00339"/>
    </source>
</evidence>
<keyword evidence="12" id="KW-1185">Reference proteome</keyword>
<feature type="repeat" description="TPR" evidence="7">
    <location>
        <begin position="415"/>
        <end position="448"/>
    </location>
</feature>
<dbReference type="EMBL" id="AP021875">
    <property type="protein sequence ID" value="BBO78307.1"/>
    <property type="molecule type" value="Genomic_DNA"/>
</dbReference>
<sequence>MPIKNKIIAVSTLTAFFFSACLTVVPEGACITIQEERELAKEFMAVVEAHYPLIKDPVIVDYVNRLGKRILTAVPPQPFEYHFYVLREDVYNAFATPAGHVFFNSGLFAALDSEEELAGIMAHEIAHVVCRHISQRIESQKKIGMATLAGMVAGVLLGAGGAAEAASAVTVGSMAAGQTAALAYSRNDERQADQLGLDFLTRAGYSGEGLLTSLEKIRSKQWYGSAQIPTYMTTHPGSEERLSYIDNWLHQNREKTSAPQEEIGGFNLAHTRIVALYADKDSALKRFQTELASSPDDWMAHYGYALALTREDKWDEAAEHMKQAIEGNAMATHMLQDLGQIYFHGGHYEKALQALSAGSSAKNPKGQLYLGRTLMELGRLAEARDAFEDLVHIHPDQTQAYYYLGESSGRLGDMFGAHYNLGRYYQQKEDMKNADFHLKRALKLATDDSQKQMVERQLKEMKHPGKDKKPGPG</sequence>
<keyword evidence="3" id="KW-0479">Metal-binding</keyword>
<evidence type="ECO:0000256" key="2">
    <source>
        <dbReference type="ARBA" id="ARBA00022670"/>
    </source>
</evidence>
<feature type="chain" id="PRO_5024379407" description="Peptidase M48 domain-containing protein" evidence="9">
    <location>
        <begin position="21"/>
        <end position="473"/>
    </location>
</feature>
<evidence type="ECO:0000256" key="4">
    <source>
        <dbReference type="ARBA" id="ARBA00022801"/>
    </source>
</evidence>
<keyword evidence="6" id="KW-0482">Metalloprotease</keyword>
<proteinExistence type="predicted"/>
<evidence type="ECO:0000313" key="11">
    <source>
        <dbReference type="EMBL" id="BBO78307.1"/>
    </source>
</evidence>
<keyword evidence="2" id="KW-0645">Protease</keyword>
<evidence type="ECO:0000256" key="1">
    <source>
        <dbReference type="ARBA" id="ARBA00001947"/>
    </source>
</evidence>
<dbReference type="InterPro" id="IPR019734">
    <property type="entry name" value="TPR_rpt"/>
</dbReference>
<dbReference type="Pfam" id="PF01435">
    <property type="entry name" value="Peptidase_M48"/>
    <property type="match status" value="1"/>
</dbReference>
<name>A0A5K7ZPB9_9BACT</name>
<dbReference type="InterPro" id="IPR011990">
    <property type="entry name" value="TPR-like_helical_dom_sf"/>
</dbReference>
<dbReference type="GO" id="GO:0004222">
    <property type="term" value="F:metalloendopeptidase activity"/>
    <property type="evidence" value="ECO:0007669"/>
    <property type="project" value="InterPro"/>
</dbReference>
<dbReference type="PANTHER" id="PTHR22726">
    <property type="entry name" value="METALLOENDOPEPTIDASE OMA1"/>
    <property type="match status" value="1"/>
</dbReference>
<evidence type="ECO:0000256" key="9">
    <source>
        <dbReference type="SAM" id="SignalP"/>
    </source>
</evidence>
<dbReference type="SUPFAM" id="SSF48452">
    <property type="entry name" value="TPR-like"/>
    <property type="match status" value="1"/>
</dbReference>
<dbReference type="Pfam" id="PF13428">
    <property type="entry name" value="TPR_14"/>
    <property type="match status" value="1"/>
</dbReference>
<keyword evidence="9" id="KW-0732">Signal</keyword>
<feature type="repeat" description="TPR" evidence="7">
    <location>
        <begin position="364"/>
        <end position="397"/>
    </location>
</feature>
<dbReference type="CDD" id="cd07333">
    <property type="entry name" value="M48C_bepA_like"/>
    <property type="match status" value="1"/>
</dbReference>
<dbReference type="Gene3D" id="3.30.2010.10">
    <property type="entry name" value="Metalloproteases ('zincins'), catalytic domain"/>
    <property type="match status" value="1"/>
</dbReference>
<keyword evidence="4" id="KW-0378">Hydrolase</keyword>
<gene>
    <name evidence="11" type="ORF">DSCW_57240</name>
</gene>
<dbReference type="AlphaFoldDB" id="A0A5K7ZPB9"/>
<dbReference type="RefSeq" id="WP_170302498.1">
    <property type="nucleotide sequence ID" value="NZ_AP021875.1"/>
</dbReference>
<feature type="region of interest" description="Disordered" evidence="8">
    <location>
        <begin position="447"/>
        <end position="473"/>
    </location>
</feature>
<dbReference type="Proteomes" id="UP000427769">
    <property type="component" value="Chromosome"/>
</dbReference>
<dbReference type="PANTHER" id="PTHR22726:SF1">
    <property type="entry name" value="METALLOENDOPEPTIDASE OMA1, MITOCHONDRIAL"/>
    <property type="match status" value="1"/>
</dbReference>
<evidence type="ECO:0000313" key="12">
    <source>
        <dbReference type="Proteomes" id="UP000427769"/>
    </source>
</evidence>
<protein>
    <recommendedName>
        <fullName evidence="10">Peptidase M48 domain-containing protein</fullName>
    </recommendedName>
</protein>
<dbReference type="Pfam" id="PF13432">
    <property type="entry name" value="TPR_16"/>
    <property type="match status" value="1"/>
</dbReference>
<dbReference type="KEGG" id="dwd:DSCW_57240"/>
<dbReference type="GO" id="GO:0051603">
    <property type="term" value="P:proteolysis involved in protein catabolic process"/>
    <property type="evidence" value="ECO:0007669"/>
    <property type="project" value="TreeGrafter"/>
</dbReference>
<accession>A0A5K7ZPB9</accession>
<evidence type="ECO:0000259" key="10">
    <source>
        <dbReference type="Pfam" id="PF01435"/>
    </source>
</evidence>
<dbReference type="InterPro" id="IPR051156">
    <property type="entry name" value="Mito/Outer_Membr_Metalloprot"/>
</dbReference>
<dbReference type="GO" id="GO:0016020">
    <property type="term" value="C:membrane"/>
    <property type="evidence" value="ECO:0007669"/>
    <property type="project" value="TreeGrafter"/>
</dbReference>
<dbReference type="InterPro" id="IPR001915">
    <property type="entry name" value="Peptidase_M48"/>
</dbReference>
<dbReference type="Gene3D" id="1.25.40.10">
    <property type="entry name" value="Tetratricopeptide repeat domain"/>
    <property type="match status" value="2"/>
</dbReference>
<organism evidence="11 12">
    <name type="scientific">Desulfosarcina widdelii</name>
    <dbReference type="NCBI Taxonomy" id="947919"/>
    <lineage>
        <taxon>Bacteria</taxon>
        <taxon>Pseudomonadati</taxon>
        <taxon>Thermodesulfobacteriota</taxon>
        <taxon>Desulfobacteria</taxon>
        <taxon>Desulfobacterales</taxon>
        <taxon>Desulfosarcinaceae</taxon>
        <taxon>Desulfosarcina</taxon>
    </lineage>
</organism>
<feature type="signal peptide" evidence="9">
    <location>
        <begin position="1"/>
        <end position="20"/>
    </location>
</feature>
<dbReference type="PROSITE" id="PS51257">
    <property type="entry name" value="PROKAR_LIPOPROTEIN"/>
    <property type="match status" value="1"/>
</dbReference>
<dbReference type="SMART" id="SM00028">
    <property type="entry name" value="TPR"/>
    <property type="match status" value="3"/>
</dbReference>
<reference evidence="11 12" key="1">
    <citation type="submission" date="2019-11" db="EMBL/GenBank/DDBJ databases">
        <title>Comparative genomics of hydrocarbon-degrading Desulfosarcina strains.</title>
        <authorList>
            <person name="Watanabe M."/>
            <person name="Kojima H."/>
            <person name="Fukui M."/>
        </authorList>
    </citation>
    <scope>NUCLEOTIDE SEQUENCE [LARGE SCALE GENOMIC DNA]</scope>
    <source>
        <strain evidence="11 12">PP31</strain>
    </source>
</reference>
<keyword evidence="7" id="KW-0802">TPR repeat</keyword>
<keyword evidence="5" id="KW-0862">Zinc</keyword>
<evidence type="ECO:0000256" key="8">
    <source>
        <dbReference type="SAM" id="MobiDB-lite"/>
    </source>
</evidence>
<evidence type="ECO:0000256" key="5">
    <source>
        <dbReference type="ARBA" id="ARBA00022833"/>
    </source>
</evidence>
<dbReference type="PROSITE" id="PS50005">
    <property type="entry name" value="TPR"/>
    <property type="match status" value="2"/>
</dbReference>
<comment type="cofactor">
    <cofactor evidence="1">
        <name>Zn(2+)</name>
        <dbReference type="ChEBI" id="CHEBI:29105"/>
    </cofactor>
</comment>
<evidence type="ECO:0000256" key="3">
    <source>
        <dbReference type="ARBA" id="ARBA00022723"/>
    </source>
</evidence>